<evidence type="ECO:0000313" key="2">
    <source>
        <dbReference type="Proteomes" id="UP001219525"/>
    </source>
</evidence>
<dbReference type="GO" id="GO:0051118">
    <property type="term" value="F:glucan endo-1,3-alpha-glucosidase activity"/>
    <property type="evidence" value="ECO:0007669"/>
    <property type="project" value="InterPro"/>
</dbReference>
<accession>A0AAD6VGH7</accession>
<proteinExistence type="predicted"/>
<keyword evidence="2" id="KW-1185">Reference proteome</keyword>
<dbReference type="CDD" id="cd11577">
    <property type="entry name" value="GH71"/>
    <property type="match status" value="1"/>
</dbReference>
<comment type="caution">
    <text evidence="1">The sequence shown here is derived from an EMBL/GenBank/DDBJ whole genome shotgun (WGS) entry which is preliminary data.</text>
</comment>
<dbReference type="EMBL" id="JARJCW010000031">
    <property type="protein sequence ID" value="KAJ7209199.1"/>
    <property type="molecule type" value="Genomic_DNA"/>
</dbReference>
<dbReference type="Gene3D" id="3.20.20.80">
    <property type="entry name" value="Glycosidases"/>
    <property type="match status" value="1"/>
</dbReference>
<reference evidence="1" key="1">
    <citation type="submission" date="2023-03" db="EMBL/GenBank/DDBJ databases">
        <title>Massive genome expansion in bonnet fungi (Mycena s.s.) driven by repeated elements and novel gene families across ecological guilds.</title>
        <authorList>
            <consortium name="Lawrence Berkeley National Laboratory"/>
            <person name="Harder C.B."/>
            <person name="Miyauchi S."/>
            <person name="Viragh M."/>
            <person name="Kuo A."/>
            <person name="Thoen E."/>
            <person name="Andreopoulos B."/>
            <person name="Lu D."/>
            <person name="Skrede I."/>
            <person name="Drula E."/>
            <person name="Henrissat B."/>
            <person name="Morin E."/>
            <person name="Kohler A."/>
            <person name="Barry K."/>
            <person name="LaButti K."/>
            <person name="Morin E."/>
            <person name="Salamov A."/>
            <person name="Lipzen A."/>
            <person name="Mereny Z."/>
            <person name="Hegedus B."/>
            <person name="Baldrian P."/>
            <person name="Stursova M."/>
            <person name="Weitz H."/>
            <person name="Taylor A."/>
            <person name="Grigoriev I.V."/>
            <person name="Nagy L.G."/>
            <person name="Martin F."/>
            <person name="Kauserud H."/>
        </authorList>
    </citation>
    <scope>NUCLEOTIDE SEQUENCE</scope>
    <source>
        <strain evidence="1">9144</strain>
    </source>
</reference>
<protein>
    <submittedName>
        <fullName evidence="1">Glycoside hydrolase family 71 protein</fullName>
    </submittedName>
</protein>
<dbReference type="InterPro" id="IPR005197">
    <property type="entry name" value="Glyco_hydro_71"/>
</dbReference>
<keyword evidence="1" id="KW-0378">Hydrolase</keyword>
<dbReference type="AlphaFoldDB" id="A0AAD6VGH7"/>
<dbReference type="Pfam" id="PF03659">
    <property type="entry name" value="Glyco_hydro_71"/>
    <property type="match status" value="1"/>
</dbReference>
<sequence length="404" mass="43627">MVGNAAPYTADNWASDITLASSKGLDGFVLNLGADSWMADQVASAFNAAQSVKSPFRIGFSFDMTTMPCAAASDAALLQKYITTYSGHPNVLQFDGKMLVTTFSGENCTFGQSSVDAGWASTVKGSGMPPVHFIASFFVDPGTLGSYQSLDGAFNWNGGWPQSKVDASFDTDTTFISTLGGKTYLAAVSPWFFTHYGPDSYNKNWIYNFDDWLFSTRWEALIQNRDKAPIVEVLTWNDYGESHYVGPIEGAQPNSQAWVDGFDHQGWLDIMQYYIGYYKTGTAPAISQDRIFLWAKLYPTAAVAPDPIGPPRDADWASDTLWAQFHLTQPADLTLACGASTQTFPSVPAGVSKQKLALTGACDMSAKITRGGADAVSFAPQGMNFSTSPPSYNFNAFVAASPTS</sequence>
<gene>
    <name evidence="1" type="ORF">GGX14DRAFT_535081</name>
</gene>
<evidence type="ECO:0000313" key="1">
    <source>
        <dbReference type="EMBL" id="KAJ7209199.1"/>
    </source>
</evidence>
<name>A0AAD6VGH7_9AGAR</name>
<dbReference type="Proteomes" id="UP001219525">
    <property type="component" value="Unassembled WGS sequence"/>
</dbReference>
<organism evidence="1 2">
    <name type="scientific">Mycena pura</name>
    <dbReference type="NCBI Taxonomy" id="153505"/>
    <lineage>
        <taxon>Eukaryota</taxon>
        <taxon>Fungi</taxon>
        <taxon>Dikarya</taxon>
        <taxon>Basidiomycota</taxon>
        <taxon>Agaricomycotina</taxon>
        <taxon>Agaricomycetes</taxon>
        <taxon>Agaricomycetidae</taxon>
        <taxon>Agaricales</taxon>
        <taxon>Marasmiineae</taxon>
        <taxon>Mycenaceae</taxon>
        <taxon>Mycena</taxon>
    </lineage>
</organism>